<feature type="region of interest" description="Disordered" evidence="2">
    <location>
        <begin position="136"/>
        <end position="184"/>
    </location>
</feature>
<reference evidence="3" key="1">
    <citation type="submission" date="2021-12" db="EMBL/GenBank/DDBJ databases">
        <authorList>
            <person name="King R."/>
        </authorList>
    </citation>
    <scope>NUCLEOTIDE SEQUENCE</scope>
</reference>
<feature type="compositionally biased region" description="Basic residues" evidence="2">
    <location>
        <begin position="175"/>
        <end position="184"/>
    </location>
</feature>
<dbReference type="EMBL" id="OU963907">
    <property type="protein sequence ID" value="CAH0399476.1"/>
    <property type="molecule type" value="Genomic_DNA"/>
</dbReference>
<proteinExistence type="predicted"/>
<gene>
    <name evidence="3" type="ORF">CHILSU_LOCUS2624</name>
</gene>
<evidence type="ECO:0000256" key="1">
    <source>
        <dbReference type="SAM" id="Coils"/>
    </source>
</evidence>
<feature type="coiled-coil region" evidence="1">
    <location>
        <begin position="91"/>
        <end position="125"/>
    </location>
</feature>
<keyword evidence="4" id="KW-1185">Reference proteome</keyword>
<feature type="compositionally biased region" description="Polar residues" evidence="2">
    <location>
        <begin position="151"/>
        <end position="160"/>
    </location>
</feature>
<keyword evidence="1" id="KW-0175">Coiled coil</keyword>
<dbReference type="Proteomes" id="UP001153292">
    <property type="component" value="Chromosome 14"/>
</dbReference>
<evidence type="ECO:0000256" key="2">
    <source>
        <dbReference type="SAM" id="MobiDB-lite"/>
    </source>
</evidence>
<protein>
    <submittedName>
        <fullName evidence="3">Uncharacterized protein</fullName>
    </submittedName>
</protein>
<evidence type="ECO:0000313" key="3">
    <source>
        <dbReference type="EMBL" id="CAH0399476.1"/>
    </source>
</evidence>
<organism evidence="3 4">
    <name type="scientific">Chilo suppressalis</name>
    <name type="common">Asiatic rice borer moth</name>
    <dbReference type="NCBI Taxonomy" id="168631"/>
    <lineage>
        <taxon>Eukaryota</taxon>
        <taxon>Metazoa</taxon>
        <taxon>Ecdysozoa</taxon>
        <taxon>Arthropoda</taxon>
        <taxon>Hexapoda</taxon>
        <taxon>Insecta</taxon>
        <taxon>Pterygota</taxon>
        <taxon>Neoptera</taxon>
        <taxon>Endopterygota</taxon>
        <taxon>Lepidoptera</taxon>
        <taxon>Glossata</taxon>
        <taxon>Ditrysia</taxon>
        <taxon>Pyraloidea</taxon>
        <taxon>Crambidae</taxon>
        <taxon>Crambinae</taxon>
        <taxon>Chilo</taxon>
    </lineage>
</organism>
<name>A0ABN8B238_CHISP</name>
<accession>A0ABN8B238</accession>
<evidence type="ECO:0000313" key="4">
    <source>
        <dbReference type="Proteomes" id="UP001153292"/>
    </source>
</evidence>
<sequence length="184" mass="20224">MDEIRILRICKSNFKEEEVCSGKVLLFRSVGKVDQMPSCRRDGTEKSLQDIVTLLKELNPDDVPTFVAKELHKLPPVTFDHVDVTRLLKDINCLKANLADAVNTLEESNNTIGELRAQLESLSSAACTSSSCRSLEASNVNKRRRGKHNASVGSLESAHTSAKPRAVPPSPASPLHRRSHATAR</sequence>